<evidence type="ECO:0000256" key="6">
    <source>
        <dbReference type="NCBIfam" id="TIGR01928"/>
    </source>
</evidence>
<dbReference type="SFLD" id="SFLDG00180">
    <property type="entry name" value="muconate_cycloisomerase"/>
    <property type="match status" value="1"/>
</dbReference>
<dbReference type="GO" id="GO:0043748">
    <property type="term" value="F:O-succinylbenzoate synthase activity"/>
    <property type="evidence" value="ECO:0007669"/>
    <property type="project" value="UniProtKB-EC"/>
</dbReference>
<dbReference type="InterPro" id="IPR029065">
    <property type="entry name" value="Enolase_C-like"/>
</dbReference>
<dbReference type="InterPro" id="IPR029017">
    <property type="entry name" value="Enolase-like_N"/>
</dbReference>
<dbReference type="InterPro" id="IPR036849">
    <property type="entry name" value="Enolase-like_C_sf"/>
</dbReference>
<organism evidence="8 9">
    <name type="scientific">Enterococcus camelliae</name>
    <dbReference type="NCBI Taxonomy" id="453959"/>
    <lineage>
        <taxon>Bacteria</taxon>
        <taxon>Bacillati</taxon>
        <taxon>Bacillota</taxon>
        <taxon>Bacilli</taxon>
        <taxon>Lactobacillales</taxon>
        <taxon>Enterococcaceae</taxon>
        <taxon>Enterococcus</taxon>
    </lineage>
</organism>
<evidence type="ECO:0000256" key="1">
    <source>
        <dbReference type="ARBA" id="ARBA00001968"/>
    </source>
</evidence>
<dbReference type="SUPFAM" id="SSF54826">
    <property type="entry name" value="Enolase N-terminal domain-like"/>
    <property type="match status" value="1"/>
</dbReference>
<evidence type="ECO:0000256" key="3">
    <source>
        <dbReference type="ARBA" id="ARBA00022842"/>
    </source>
</evidence>
<dbReference type="EMBL" id="JBHUMO010000044">
    <property type="protein sequence ID" value="MFD2729361.1"/>
    <property type="molecule type" value="Genomic_DNA"/>
</dbReference>
<name>A0ABW5TJQ4_9ENTE</name>
<dbReference type="NCBIfam" id="TIGR01928">
    <property type="entry name" value="menC_lowGC_arch"/>
    <property type="match status" value="1"/>
</dbReference>
<dbReference type="SFLD" id="SFLDS00001">
    <property type="entry name" value="Enolase"/>
    <property type="match status" value="1"/>
</dbReference>
<dbReference type="InterPro" id="IPR013342">
    <property type="entry name" value="Mandelate_racemase_C"/>
</dbReference>
<dbReference type="EC" id="4.2.1.113" evidence="5 6"/>
<keyword evidence="2" id="KW-0479">Metal-binding</keyword>
<dbReference type="SUPFAM" id="SSF51604">
    <property type="entry name" value="Enolase C-terminal domain-like"/>
    <property type="match status" value="1"/>
</dbReference>
<reference evidence="9" key="1">
    <citation type="journal article" date="2019" name="Int. J. Syst. Evol. Microbiol.">
        <title>The Global Catalogue of Microorganisms (GCM) 10K type strain sequencing project: providing services to taxonomists for standard genome sequencing and annotation.</title>
        <authorList>
            <consortium name="The Broad Institute Genomics Platform"/>
            <consortium name="The Broad Institute Genome Sequencing Center for Infectious Disease"/>
            <person name="Wu L."/>
            <person name="Ma J."/>
        </authorList>
    </citation>
    <scope>NUCLEOTIDE SEQUENCE [LARGE SCALE GENOMIC DNA]</scope>
    <source>
        <strain evidence="9">TISTR 932</strain>
    </source>
</reference>
<evidence type="ECO:0000313" key="9">
    <source>
        <dbReference type="Proteomes" id="UP001597427"/>
    </source>
</evidence>
<keyword evidence="3" id="KW-0460">Magnesium</keyword>
<accession>A0ABW5TJQ4</accession>
<comment type="cofactor">
    <cofactor evidence="1">
        <name>a divalent metal cation</name>
        <dbReference type="ChEBI" id="CHEBI:60240"/>
    </cofactor>
</comment>
<evidence type="ECO:0000256" key="5">
    <source>
        <dbReference type="ARBA" id="ARBA00029491"/>
    </source>
</evidence>
<protein>
    <recommendedName>
        <fullName evidence="5 6">o-succinylbenzoate synthase</fullName>
        <ecNumber evidence="5 6">4.2.1.113</ecNumber>
    </recommendedName>
</protein>
<dbReference type="SMART" id="SM00922">
    <property type="entry name" value="MR_MLE"/>
    <property type="match status" value="1"/>
</dbReference>
<feature type="domain" description="Mandelate racemase/muconate lactonizing enzyme C-terminal" evidence="7">
    <location>
        <begin position="143"/>
        <end position="236"/>
    </location>
</feature>
<evidence type="ECO:0000256" key="2">
    <source>
        <dbReference type="ARBA" id="ARBA00022723"/>
    </source>
</evidence>
<dbReference type="PANTHER" id="PTHR48073:SF5">
    <property type="entry name" value="O-SUCCINYLBENZOATE SYNTHASE"/>
    <property type="match status" value="1"/>
</dbReference>
<dbReference type="InterPro" id="IPR010197">
    <property type="entry name" value="OSBS/NAAAR"/>
</dbReference>
<evidence type="ECO:0000256" key="4">
    <source>
        <dbReference type="ARBA" id="ARBA00023239"/>
    </source>
</evidence>
<keyword evidence="9" id="KW-1185">Reference proteome</keyword>
<evidence type="ECO:0000313" key="8">
    <source>
        <dbReference type="EMBL" id="MFD2729361.1"/>
    </source>
</evidence>
<dbReference type="Pfam" id="PF02746">
    <property type="entry name" value="MR_MLE_N"/>
    <property type="match status" value="1"/>
</dbReference>
<keyword evidence="4 8" id="KW-0456">Lyase</keyword>
<dbReference type="Proteomes" id="UP001597427">
    <property type="component" value="Unassembled WGS sequence"/>
</dbReference>
<dbReference type="Pfam" id="PF13378">
    <property type="entry name" value="MR_MLE_C"/>
    <property type="match status" value="1"/>
</dbReference>
<dbReference type="InterPro" id="IPR013341">
    <property type="entry name" value="Mandelate_racemase_N_dom"/>
</dbReference>
<dbReference type="Gene3D" id="3.30.390.10">
    <property type="entry name" value="Enolase-like, N-terminal domain"/>
    <property type="match status" value="1"/>
</dbReference>
<dbReference type="RefSeq" id="WP_379981628.1">
    <property type="nucleotide sequence ID" value="NZ_JBHUMO010000044.1"/>
</dbReference>
<gene>
    <name evidence="8" type="primary">menC</name>
    <name evidence="8" type="ORF">ACFSR0_07975</name>
</gene>
<dbReference type="Gene3D" id="3.20.20.120">
    <property type="entry name" value="Enolase-like C-terminal domain"/>
    <property type="match status" value="1"/>
</dbReference>
<dbReference type="SFLD" id="SFLDF00009">
    <property type="entry name" value="o-succinylbenzoate_synthase"/>
    <property type="match status" value="1"/>
</dbReference>
<comment type="caution">
    <text evidence="8">The sequence shown here is derived from an EMBL/GenBank/DDBJ whole genome shotgun (WGS) entry which is preliminary data.</text>
</comment>
<dbReference type="PANTHER" id="PTHR48073">
    <property type="entry name" value="O-SUCCINYLBENZOATE SYNTHASE-RELATED"/>
    <property type="match status" value="1"/>
</dbReference>
<evidence type="ECO:0000259" key="7">
    <source>
        <dbReference type="SMART" id="SM00922"/>
    </source>
</evidence>
<dbReference type="PROSITE" id="PS51257">
    <property type="entry name" value="PROKAR_LIPOPROTEIN"/>
    <property type="match status" value="1"/>
</dbReference>
<sequence length="366" mass="40647">MKILRIEQFDYSVPFLHPFQTSYGCTTEKQASIYVLHDESGVRGVGELDALPHPDYIEEYLSTARATIATYLIPLLLKKEWHRPEEIGAFFAGIQGNFMAKAALETAAWDCFARVQKQPLYQILGGTKRPIHVGISFGIESSISTLIKKVQTAIDQGYTRVKLKIKPGYDYGPLSAIREAFPSLSLMADANSAYQKEEDWTIFRQLDTLQLAMIEQPFGAREFTRHAALQRQMHTPICLDETIRSVEDVQTAAALGSCRAINLKLPRVGGITAAQAILQEATQQGMLVWLGGMYELGVGRALNLHFSSLAELIFPGDLSATNRYFAADIVTPEAKMGQGALMIPDSIGIGVTVHHDKFQTNYRLFT</sequence>
<proteinExistence type="predicted"/>